<comment type="caution">
    <text evidence="2">The sequence shown here is derived from an EMBL/GenBank/DDBJ whole genome shotgun (WGS) entry which is preliminary data.</text>
</comment>
<dbReference type="GeneID" id="59330869"/>
<dbReference type="PROSITE" id="PS00383">
    <property type="entry name" value="TYR_PHOSPHATASE_1"/>
    <property type="match status" value="1"/>
</dbReference>
<dbReference type="AlphaFoldDB" id="A0A8H6FAC1"/>
<accession>A0A8H6FAC1</accession>
<dbReference type="SUPFAM" id="SSF52799">
    <property type="entry name" value="(Phosphotyrosine protein) phosphatases II"/>
    <property type="match status" value="1"/>
</dbReference>
<dbReference type="EMBL" id="JACCJB010000015">
    <property type="protein sequence ID" value="KAF6220776.1"/>
    <property type="molecule type" value="Genomic_DNA"/>
</dbReference>
<sequence>MNFSKNPFTHIEGIFNFRDAGGYAIAFDPLYSVRRRFIFRCANPGRATSNGVQQIRDLDITTIFDLRSATEIERTKDFAPTAEIPGIRRVHVPVYVHGEYPAHQSVENLQNYTSANRQDSRGAYVEYLDNGKDAFGTIFTHIRDHSDQNCLIHCSAGKDRTGVAIALILATAGVETSTIQQEYRLSEEGLKPMKESVVRYLTEKSGSEWTDQQVTSLLGLRLDALSEMLDVLRDAHDGAEGYLKTQCGFSNEDVAIIRENLRIKEA</sequence>
<dbReference type="PANTHER" id="PTHR31126">
    <property type="entry name" value="TYROSINE-PROTEIN PHOSPHATASE"/>
    <property type="match status" value="1"/>
</dbReference>
<dbReference type="RefSeq" id="XP_037150211.1">
    <property type="nucleotide sequence ID" value="XM_037293382.1"/>
</dbReference>
<dbReference type="Gene3D" id="3.90.190.10">
    <property type="entry name" value="Protein tyrosine phosphatase superfamily"/>
    <property type="match status" value="1"/>
</dbReference>
<evidence type="ECO:0000259" key="1">
    <source>
        <dbReference type="PROSITE" id="PS50056"/>
    </source>
</evidence>
<dbReference type="InterPro" id="IPR026893">
    <property type="entry name" value="Tyr/Ser_Pase_IphP-type"/>
</dbReference>
<evidence type="ECO:0000313" key="3">
    <source>
        <dbReference type="Proteomes" id="UP000593566"/>
    </source>
</evidence>
<dbReference type="GO" id="GO:0004721">
    <property type="term" value="F:phosphoprotein phosphatase activity"/>
    <property type="evidence" value="ECO:0007669"/>
    <property type="project" value="InterPro"/>
</dbReference>
<reference evidence="2 3" key="1">
    <citation type="journal article" date="2020" name="Genomics">
        <title>Complete, high-quality genomes from long-read metagenomic sequencing of two wolf lichen thalli reveals enigmatic genome architecture.</title>
        <authorList>
            <person name="McKenzie S.K."/>
            <person name="Walston R.F."/>
            <person name="Allen J.L."/>
        </authorList>
    </citation>
    <scope>NUCLEOTIDE SEQUENCE [LARGE SCALE GENOMIC DNA]</scope>
    <source>
        <strain evidence="2">WasteWater1</strain>
    </source>
</reference>
<dbReference type="Proteomes" id="UP000593566">
    <property type="component" value="Unassembled WGS sequence"/>
</dbReference>
<name>A0A8H6FAC1_9LECA</name>
<feature type="domain" description="Tyrosine specific protein phosphatases" evidence="1">
    <location>
        <begin position="122"/>
        <end position="198"/>
    </location>
</feature>
<dbReference type="InterPro" id="IPR000387">
    <property type="entry name" value="Tyr_Pase_dom"/>
</dbReference>
<evidence type="ECO:0000313" key="2">
    <source>
        <dbReference type="EMBL" id="KAF6220776.1"/>
    </source>
</evidence>
<dbReference type="InterPro" id="IPR016130">
    <property type="entry name" value="Tyr_Pase_AS"/>
</dbReference>
<gene>
    <name evidence="2" type="ORF">HO133_002456</name>
</gene>
<dbReference type="PROSITE" id="PS50056">
    <property type="entry name" value="TYR_PHOSPHATASE_2"/>
    <property type="match status" value="1"/>
</dbReference>
<organism evidence="2 3">
    <name type="scientific">Letharia lupina</name>
    <dbReference type="NCBI Taxonomy" id="560253"/>
    <lineage>
        <taxon>Eukaryota</taxon>
        <taxon>Fungi</taxon>
        <taxon>Dikarya</taxon>
        <taxon>Ascomycota</taxon>
        <taxon>Pezizomycotina</taxon>
        <taxon>Lecanoromycetes</taxon>
        <taxon>OSLEUM clade</taxon>
        <taxon>Lecanoromycetidae</taxon>
        <taxon>Lecanorales</taxon>
        <taxon>Lecanorineae</taxon>
        <taxon>Parmeliaceae</taxon>
        <taxon>Letharia</taxon>
    </lineage>
</organism>
<dbReference type="PANTHER" id="PTHR31126:SF1">
    <property type="entry name" value="TYROSINE SPECIFIC PROTEIN PHOSPHATASES DOMAIN-CONTAINING PROTEIN"/>
    <property type="match status" value="1"/>
</dbReference>
<dbReference type="Pfam" id="PF13350">
    <property type="entry name" value="Y_phosphatase3"/>
    <property type="match status" value="1"/>
</dbReference>
<dbReference type="InterPro" id="IPR029021">
    <property type="entry name" value="Prot-tyrosine_phosphatase-like"/>
</dbReference>
<protein>
    <recommendedName>
        <fullName evidence="1">Tyrosine specific protein phosphatases domain-containing protein</fullName>
    </recommendedName>
</protein>
<keyword evidence="3" id="KW-1185">Reference proteome</keyword>
<proteinExistence type="predicted"/>